<accession>A0A0E9PEC6</accession>
<name>A0A0E9PEC6_ANGAN</name>
<reference evidence="1" key="1">
    <citation type="submission" date="2014-11" db="EMBL/GenBank/DDBJ databases">
        <authorList>
            <person name="Amaro Gonzalez C."/>
        </authorList>
    </citation>
    <scope>NUCLEOTIDE SEQUENCE</scope>
</reference>
<dbReference type="EMBL" id="GBXM01106157">
    <property type="protein sequence ID" value="JAH02420.1"/>
    <property type="molecule type" value="Transcribed_RNA"/>
</dbReference>
<organism evidence="1">
    <name type="scientific">Anguilla anguilla</name>
    <name type="common">European freshwater eel</name>
    <name type="synonym">Muraena anguilla</name>
    <dbReference type="NCBI Taxonomy" id="7936"/>
    <lineage>
        <taxon>Eukaryota</taxon>
        <taxon>Metazoa</taxon>
        <taxon>Chordata</taxon>
        <taxon>Craniata</taxon>
        <taxon>Vertebrata</taxon>
        <taxon>Euteleostomi</taxon>
        <taxon>Actinopterygii</taxon>
        <taxon>Neopterygii</taxon>
        <taxon>Teleostei</taxon>
        <taxon>Anguilliformes</taxon>
        <taxon>Anguillidae</taxon>
        <taxon>Anguilla</taxon>
    </lineage>
</organism>
<proteinExistence type="predicted"/>
<evidence type="ECO:0000313" key="1">
    <source>
        <dbReference type="EMBL" id="JAH02420.1"/>
    </source>
</evidence>
<protein>
    <submittedName>
        <fullName evidence="1">Uncharacterized protein</fullName>
    </submittedName>
</protein>
<sequence>MLQLVYSVLCSV</sequence>
<reference evidence="1" key="2">
    <citation type="journal article" date="2015" name="Fish Shellfish Immunol.">
        <title>Early steps in the European eel (Anguilla anguilla)-Vibrio vulnificus interaction in the gills: Role of the RtxA13 toxin.</title>
        <authorList>
            <person name="Callol A."/>
            <person name="Pajuelo D."/>
            <person name="Ebbesson L."/>
            <person name="Teles M."/>
            <person name="MacKenzie S."/>
            <person name="Amaro C."/>
        </authorList>
    </citation>
    <scope>NUCLEOTIDE SEQUENCE</scope>
</reference>